<dbReference type="InterPro" id="IPR004843">
    <property type="entry name" value="Calcineurin-like_PHP"/>
</dbReference>
<proteinExistence type="inferred from homology"/>
<dbReference type="PRINTS" id="PR00114">
    <property type="entry name" value="STPHPHTASE"/>
</dbReference>
<dbReference type="SUPFAM" id="SSF56300">
    <property type="entry name" value="Metallo-dependent phosphatases"/>
    <property type="match status" value="1"/>
</dbReference>
<dbReference type="GO" id="GO:0097720">
    <property type="term" value="P:calcineurin-mediated signaling"/>
    <property type="evidence" value="ECO:0007669"/>
    <property type="project" value="InterPro"/>
</dbReference>
<dbReference type="STRING" id="98765.A0A2R6S3Z5"/>
<evidence type="ECO:0000313" key="5">
    <source>
        <dbReference type="Proteomes" id="UP000186601"/>
    </source>
</evidence>
<protein>
    <recommendedName>
        <fullName evidence="1">Serine/threonine-protein phosphatase</fullName>
        <ecNumber evidence="1">3.1.3.16</ecNumber>
    </recommendedName>
</protein>
<dbReference type="InterPro" id="IPR029052">
    <property type="entry name" value="Metallo-depent_PP-like"/>
</dbReference>
<name>A0A2R6S3Z5_9APHY</name>
<evidence type="ECO:0000256" key="1">
    <source>
        <dbReference type="RuleBase" id="RU004273"/>
    </source>
</evidence>
<dbReference type="PROSITE" id="PS00125">
    <property type="entry name" value="SER_THR_PHOSPHATASE"/>
    <property type="match status" value="1"/>
</dbReference>
<dbReference type="Pfam" id="PF00149">
    <property type="entry name" value="Metallophos"/>
    <property type="match status" value="1"/>
</dbReference>
<dbReference type="GO" id="GO:0033192">
    <property type="term" value="F:calmodulin-dependent protein phosphatase activity"/>
    <property type="evidence" value="ECO:0007669"/>
    <property type="project" value="InterPro"/>
</dbReference>
<dbReference type="EC" id="3.1.3.16" evidence="1"/>
<organism evidence="4 5">
    <name type="scientific">Hermanssonia centrifuga</name>
    <dbReference type="NCBI Taxonomy" id="98765"/>
    <lineage>
        <taxon>Eukaryota</taxon>
        <taxon>Fungi</taxon>
        <taxon>Dikarya</taxon>
        <taxon>Basidiomycota</taxon>
        <taxon>Agaricomycotina</taxon>
        <taxon>Agaricomycetes</taxon>
        <taxon>Polyporales</taxon>
        <taxon>Meruliaceae</taxon>
        <taxon>Hermanssonia</taxon>
    </lineage>
</organism>
<evidence type="ECO:0000313" key="4">
    <source>
        <dbReference type="EMBL" id="PSS37007.1"/>
    </source>
</evidence>
<feature type="compositionally biased region" description="Basic and acidic residues" evidence="2">
    <location>
        <begin position="37"/>
        <end position="46"/>
    </location>
</feature>
<dbReference type="InterPro" id="IPR043360">
    <property type="entry name" value="PP2B"/>
</dbReference>
<evidence type="ECO:0000259" key="3">
    <source>
        <dbReference type="PROSITE" id="PS00125"/>
    </source>
</evidence>
<dbReference type="EMBL" id="MLYV02000088">
    <property type="protein sequence ID" value="PSS37007.1"/>
    <property type="molecule type" value="Genomic_DNA"/>
</dbReference>
<feature type="domain" description="Serine/threonine specific protein phosphatases" evidence="3">
    <location>
        <begin position="180"/>
        <end position="185"/>
    </location>
</feature>
<keyword evidence="1" id="KW-0378">Hydrolase</keyword>
<keyword evidence="5" id="KW-1185">Reference proteome</keyword>
<feature type="region of interest" description="Disordered" evidence="2">
    <location>
        <begin position="1"/>
        <end position="59"/>
    </location>
</feature>
<comment type="catalytic activity">
    <reaction evidence="1">
        <text>O-phospho-L-threonyl-[protein] + H2O = L-threonyl-[protein] + phosphate</text>
        <dbReference type="Rhea" id="RHEA:47004"/>
        <dbReference type="Rhea" id="RHEA-COMP:11060"/>
        <dbReference type="Rhea" id="RHEA-COMP:11605"/>
        <dbReference type="ChEBI" id="CHEBI:15377"/>
        <dbReference type="ChEBI" id="CHEBI:30013"/>
        <dbReference type="ChEBI" id="CHEBI:43474"/>
        <dbReference type="ChEBI" id="CHEBI:61977"/>
        <dbReference type="EC" id="3.1.3.16"/>
    </reaction>
</comment>
<dbReference type="Proteomes" id="UP000186601">
    <property type="component" value="Unassembled WGS sequence"/>
</dbReference>
<dbReference type="InterPro" id="IPR006186">
    <property type="entry name" value="Ser/Thr-sp_prot-phosphatase"/>
</dbReference>
<dbReference type="AlphaFoldDB" id="A0A2R6S3Z5"/>
<comment type="caution">
    <text evidence="4">The sequence shown here is derived from an EMBL/GenBank/DDBJ whole genome shotgun (WGS) entry which is preliminary data.</text>
</comment>
<evidence type="ECO:0000256" key="2">
    <source>
        <dbReference type="SAM" id="MobiDB-lite"/>
    </source>
</evidence>
<accession>A0A2R6S3Z5</accession>
<feature type="compositionally biased region" description="Polar residues" evidence="2">
    <location>
        <begin position="17"/>
        <end position="35"/>
    </location>
</feature>
<dbReference type="SMART" id="SM00156">
    <property type="entry name" value="PP2Ac"/>
    <property type="match status" value="1"/>
</dbReference>
<dbReference type="PANTHER" id="PTHR45673">
    <property type="entry name" value="SERINE/THREONINE-PROTEIN PHOSPHATASE 2B CATALYTIC SUBUNIT 1-RELATED"/>
    <property type="match status" value="1"/>
</dbReference>
<dbReference type="OrthoDB" id="5593063at2759"/>
<comment type="similarity">
    <text evidence="1">Belongs to the PPP phosphatase family.</text>
</comment>
<reference evidence="4 5" key="1">
    <citation type="submission" date="2018-02" db="EMBL/GenBank/DDBJ databases">
        <title>Genome sequence of the basidiomycete white-rot fungus Phlebia centrifuga.</title>
        <authorList>
            <person name="Granchi Z."/>
            <person name="Peng M."/>
            <person name="de Vries R.P."/>
            <person name="Hilden K."/>
            <person name="Makela M.R."/>
            <person name="Grigoriev I."/>
            <person name="Riley R."/>
        </authorList>
    </citation>
    <scope>NUCLEOTIDE SEQUENCE [LARGE SCALE GENOMIC DNA]</scope>
    <source>
        <strain evidence="4 5">FBCC195</strain>
    </source>
</reference>
<gene>
    <name evidence="4" type="ORF">PHLCEN_2v1149</name>
</gene>
<sequence>MSYYPSADDGRLGRTPNPASIYQFDTQQSKPQPRANTPERIRERQVKSVPPPYAHTPPDELFYLQDPSTGVLKPNVELLKDHFLHEGRLTEPQAMFILEQTTALMRTEPNMLHVASPVTVVGDIHGQYYDLMKVLEVGGKFSENNYLFLGDYVDRGCFGIECLLYIYALKLWYPSTLSLLRGNHECRHLTGYFTFKRECLHKYSPEIYEACIQSFQALPVTALIDSKFFCVHGGISPDLVYLSDLDKLDRFTEPASSGLLCDLLWADPIHNYGHETDVNEKNPRGTRPPPFLPNDTRGCSYYFTYEAVSEFLERNKLLGIFRGHEAQDHGYVMFRKTTGKQFPSLITIFSAPNYLDVYHNKGAVIKFRDKSITIRQYNATSHPYWLPNFVDAFTWSLPFVASKILEMLLGVLNVCSEEELEASDDEDAFSSRGGGPEGIVPPELVAERRSDIKNKILAVGKMQRLYQLLREEAENASELIADAAMPPMAGTPPGAWPGGFAPPDGVPDELGVGVHHLRRQIRSFDDARHADLFNERLPQFSPPPISIEAAPSMWVPRLAAENDGQGGGTHVAMESLIRRALEEEGVDDTDGVAERLAERIARTKGGSLRPRGLRRFDTT</sequence>
<dbReference type="Gene3D" id="3.60.21.10">
    <property type="match status" value="1"/>
</dbReference>